<evidence type="ECO:0000256" key="5">
    <source>
        <dbReference type="ARBA" id="ARBA00038229"/>
    </source>
</evidence>
<evidence type="ECO:0000256" key="2">
    <source>
        <dbReference type="ARBA" id="ARBA00022574"/>
    </source>
</evidence>
<feature type="domain" description="Small-subunit processome Utp12" evidence="7">
    <location>
        <begin position="807"/>
        <end position="909"/>
    </location>
</feature>
<dbReference type="GO" id="GO:0030515">
    <property type="term" value="F:snoRNA binding"/>
    <property type="evidence" value="ECO:0007669"/>
    <property type="project" value="TreeGrafter"/>
</dbReference>
<dbReference type="InterPro" id="IPR019775">
    <property type="entry name" value="WD40_repeat_CS"/>
</dbReference>
<dbReference type="InterPro" id="IPR001680">
    <property type="entry name" value="WD40_rpt"/>
</dbReference>
<accession>A0A0E9NPV0</accession>
<dbReference type="Pfam" id="PF25172">
    <property type="entry name" value="Beta-prop_WDR3_2nd"/>
    <property type="match status" value="1"/>
</dbReference>
<gene>
    <name evidence="8" type="ORF">G7K_5546-t1</name>
</gene>
<feature type="repeat" description="WD" evidence="6">
    <location>
        <begin position="183"/>
        <end position="205"/>
    </location>
</feature>
<dbReference type="Pfam" id="PF25173">
    <property type="entry name" value="Beta-prop_WDR3_1st"/>
    <property type="match status" value="1"/>
</dbReference>
<feature type="repeat" description="WD" evidence="6">
    <location>
        <begin position="488"/>
        <end position="521"/>
    </location>
</feature>
<name>A0A0E9NPV0_SAICN</name>
<feature type="repeat" description="WD" evidence="6">
    <location>
        <begin position="587"/>
        <end position="628"/>
    </location>
</feature>
<dbReference type="Pfam" id="PF04003">
    <property type="entry name" value="Utp12"/>
    <property type="match status" value="1"/>
</dbReference>
<feature type="repeat" description="WD" evidence="6">
    <location>
        <begin position="80"/>
        <end position="106"/>
    </location>
</feature>
<feature type="repeat" description="WD" evidence="6">
    <location>
        <begin position="206"/>
        <end position="247"/>
    </location>
</feature>
<reference evidence="8 9" key="1">
    <citation type="journal article" date="2011" name="J. Gen. Appl. Microbiol.">
        <title>Draft genome sequencing of the enigmatic yeast Saitoella complicata.</title>
        <authorList>
            <person name="Nishida H."/>
            <person name="Hamamoto M."/>
            <person name="Sugiyama J."/>
        </authorList>
    </citation>
    <scope>NUCLEOTIDE SEQUENCE [LARGE SCALE GENOMIC DNA]</scope>
    <source>
        <strain evidence="8 9">NRRL Y-17804</strain>
    </source>
</reference>
<feature type="repeat" description="WD" evidence="6">
    <location>
        <begin position="407"/>
        <end position="447"/>
    </location>
</feature>
<evidence type="ECO:0000313" key="9">
    <source>
        <dbReference type="Proteomes" id="UP000033140"/>
    </source>
</evidence>
<comment type="caution">
    <text evidence="8">The sequence shown here is derived from an EMBL/GenBank/DDBJ whole genome shotgun (WGS) entry which is preliminary data.</text>
</comment>
<dbReference type="Proteomes" id="UP000033140">
    <property type="component" value="Unassembled WGS sequence"/>
</dbReference>
<dbReference type="PANTHER" id="PTHR19853">
    <property type="entry name" value="WD REPEAT CONTAINING PROTEIN 3 WDR3"/>
    <property type="match status" value="1"/>
</dbReference>
<evidence type="ECO:0000256" key="4">
    <source>
        <dbReference type="ARBA" id="ARBA00023242"/>
    </source>
</evidence>
<comment type="similarity">
    <text evidence="5">Belongs to the WD repeat WDR3/UTP12 family.</text>
</comment>
<dbReference type="AlphaFoldDB" id="A0A0E9NPV0"/>
<sequence>MVKSYAKYEPGLVGVLGLVASAGANVIYANDTGRIGAGYAVAPALEEVIVWDVKKGEQRSRLRDLDCTAEVTVIARSLANGDMYAVGYSDGSIRIWELSSSNLVVTFNGHRSSVSALCFDVSGTRLASGSKDTDIIVWDVVAEVGISRLRGHKDQITSIRFLRTPLAGENVGFTDPTTDAGWLLTSSKDTFLKLWDLSTKHCVETHVAHRGEVWAMNISDDEKTCVTSGPDAEIKFWDINTSALAITSDNAEEVKRITQRGILMRQSKERPISLSFHPRGEFLACQGADRGIEIWRLRSEEEIKKKLTRKRKRRKEKAVEAGEEYNEEEVQVDLDDEIAQYVTVRTPVKARSFDWGMHAEDPKKAGSIQFLTSLTNNVLELYTVAVQKSAKKSAGPPEYERLHSIELQGHRSDIRALAMSSDDEMSASASNGSLKIWNIKTGACIRTFECGYALCVSFLPGDKAVVIGTKTGELELFDVPSSALIESEKAHDGPVWSLQVHPDGKSLITGSADKQVKFWDIGVEQEIVPGTKRMISKLKLTHTRTLKLADDVLCVRISPDAKLIAVSLLDATVKVFFVDTLKFYLSLYGHKLPVLSMDIASDSKLLVTCSADKNVKLWGLDFGDCHKSIFAHQDSIMQVVFEKEGHNFFTCSKDKLVKYWDGDKFENIMKLEGHHGEIWALAVSSRGDFIVSGSHDRSIRVWEQTDDQVFLEEQREKEMEELYEQTLVASLDQEGQNPEDADAEAISAGKQTMETLMAGERIMEALDLGMEDIPIVKAWEKAKAANPNLAPPPRNAIFVALGNITAERYVLDVVQKVKPAHLQDALLVLPFDKVIALLTFIDIWAAREWNIPLICRILFFLLKTHQSQIVANRINRPMLDSVRSHLRKALQKQKDVMGYNLAALRYIKREWESYNTKDFLDEEKMVEEQNKQTKKQRELVSAFSFVFLEHLSYSLFVKCIRGIYP</sequence>
<reference evidence="8 9" key="3">
    <citation type="journal article" date="2015" name="Genome Announc.">
        <title>Draft Genome Sequence of the Archiascomycetous Yeast Saitoella complicata.</title>
        <authorList>
            <person name="Yamauchi K."/>
            <person name="Kondo S."/>
            <person name="Hamamoto M."/>
            <person name="Takahashi Y."/>
            <person name="Ogura Y."/>
            <person name="Hayashi T."/>
            <person name="Nishida H."/>
        </authorList>
    </citation>
    <scope>NUCLEOTIDE SEQUENCE [LARGE SCALE GENOMIC DNA]</scope>
    <source>
        <strain evidence="8 9">NRRL Y-17804</strain>
    </source>
</reference>
<evidence type="ECO:0000259" key="7">
    <source>
        <dbReference type="Pfam" id="PF04003"/>
    </source>
</evidence>
<dbReference type="PRINTS" id="PR00320">
    <property type="entry name" value="GPROTEINBRPT"/>
</dbReference>
<dbReference type="InterPro" id="IPR015943">
    <property type="entry name" value="WD40/YVTN_repeat-like_dom_sf"/>
</dbReference>
<organism evidence="8 9">
    <name type="scientific">Saitoella complicata (strain BCRC 22490 / CBS 7301 / JCM 7358 / NBRC 10748 / NRRL Y-17804)</name>
    <dbReference type="NCBI Taxonomy" id="698492"/>
    <lineage>
        <taxon>Eukaryota</taxon>
        <taxon>Fungi</taxon>
        <taxon>Dikarya</taxon>
        <taxon>Ascomycota</taxon>
        <taxon>Taphrinomycotina</taxon>
        <taxon>Taphrinomycotina incertae sedis</taxon>
        <taxon>Saitoella</taxon>
    </lineage>
</organism>
<keyword evidence="9" id="KW-1185">Reference proteome</keyword>
<feature type="repeat" description="WD" evidence="6">
    <location>
        <begin position="671"/>
        <end position="703"/>
    </location>
</feature>
<evidence type="ECO:0000256" key="1">
    <source>
        <dbReference type="ARBA" id="ARBA00004604"/>
    </source>
</evidence>
<feature type="repeat" description="WD" evidence="6">
    <location>
        <begin position="273"/>
        <end position="305"/>
    </location>
</feature>
<keyword evidence="3" id="KW-0677">Repeat</keyword>
<dbReference type="CDD" id="cd00200">
    <property type="entry name" value="WD40"/>
    <property type="match status" value="2"/>
</dbReference>
<protein>
    <recommendedName>
        <fullName evidence="7">Small-subunit processome Utp12 domain-containing protein</fullName>
    </recommendedName>
</protein>
<dbReference type="Gene3D" id="2.130.10.10">
    <property type="entry name" value="YVTN repeat-like/Quinoprotein amine dehydrogenase"/>
    <property type="match status" value="3"/>
</dbReference>
<keyword evidence="4" id="KW-0539">Nucleus</keyword>
<reference evidence="8 9" key="2">
    <citation type="journal article" date="2014" name="J. Gen. Appl. Microbiol.">
        <title>The early diverging ascomycetous budding yeast Saitoella complicata has three histone deacetylases belonging to the Clr6, Hos2, and Rpd3 lineages.</title>
        <authorList>
            <person name="Nishida H."/>
            <person name="Matsumoto T."/>
            <person name="Kondo S."/>
            <person name="Hamamoto M."/>
            <person name="Yoshikawa H."/>
        </authorList>
    </citation>
    <scope>NUCLEOTIDE SEQUENCE [LARGE SCALE GENOMIC DNA]</scope>
    <source>
        <strain evidence="8 9">NRRL Y-17804</strain>
    </source>
</reference>
<dbReference type="EMBL" id="BACD03000046">
    <property type="protein sequence ID" value="GAO51445.1"/>
    <property type="molecule type" value="Genomic_DNA"/>
</dbReference>
<evidence type="ECO:0000313" key="8">
    <source>
        <dbReference type="EMBL" id="GAO51445.1"/>
    </source>
</evidence>
<feature type="repeat" description="WD" evidence="6">
    <location>
        <begin position="107"/>
        <end position="140"/>
    </location>
</feature>
<evidence type="ECO:0000256" key="6">
    <source>
        <dbReference type="PROSITE-ProRule" id="PRU00221"/>
    </source>
</evidence>
<dbReference type="PANTHER" id="PTHR19853:SF0">
    <property type="entry name" value="WD REPEAT-CONTAINING PROTEIN 3"/>
    <property type="match status" value="1"/>
</dbReference>
<proteinExistence type="inferred from homology"/>
<dbReference type="SMART" id="SM00320">
    <property type="entry name" value="WD40"/>
    <property type="match status" value="12"/>
</dbReference>
<evidence type="ECO:0000256" key="3">
    <source>
        <dbReference type="ARBA" id="ARBA00022737"/>
    </source>
</evidence>
<dbReference type="InterPro" id="IPR036322">
    <property type="entry name" value="WD40_repeat_dom_sf"/>
</dbReference>
<dbReference type="STRING" id="698492.A0A0E9NPV0"/>
<dbReference type="PROSITE" id="PS50082">
    <property type="entry name" value="WD_REPEATS_2"/>
    <property type="match status" value="10"/>
</dbReference>
<dbReference type="GO" id="GO:0032040">
    <property type="term" value="C:small-subunit processome"/>
    <property type="evidence" value="ECO:0007669"/>
    <property type="project" value="TreeGrafter"/>
</dbReference>
<dbReference type="InterPro" id="IPR051570">
    <property type="entry name" value="TBC1_cilium_biogenesis"/>
</dbReference>
<dbReference type="SUPFAM" id="SSF50978">
    <property type="entry name" value="WD40 repeat-like"/>
    <property type="match status" value="2"/>
</dbReference>
<dbReference type="PROSITE" id="PS50294">
    <property type="entry name" value="WD_REPEATS_REGION"/>
    <property type="match status" value="7"/>
</dbReference>
<feature type="repeat" description="WD" evidence="6">
    <location>
        <begin position="629"/>
        <end position="661"/>
    </location>
</feature>
<dbReference type="InterPro" id="IPR007148">
    <property type="entry name" value="SSU_processome_Utp12"/>
</dbReference>
<dbReference type="GO" id="GO:0030490">
    <property type="term" value="P:maturation of SSU-rRNA"/>
    <property type="evidence" value="ECO:0007669"/>
    <property type="project" value="TreeGrafter"/>
</dbReference>
<dbReference type="OMA" id="MNIPLTC"/>
<dbReference type="InterPro" id="IPR020472">
    <property type="entry name" value="WD40_PAC1"/>
</dbReference>
<dbReference type="PROSITE" id="PS00678">
    <property type="entry name" value="WD_REPEATS_1"/>
    <property type="match status" value="4"/>
</dbReference>
<dbReference type="FunFam" id="2.130.10.10:FF:000157">
    <property type="entry name" value="WD repeat domain 3"/>
    <property type="match status" value="1"/>
</dbReference>
<comment type="subcellular location">
    <subcellularLocation>
        <location evidence="1">Nucleus</location>
        <location evidence="1">Nucleolus</location>
    </subcellularLocation>
</comment>
<keyword evidence="2 6" id="KW-0853">WD repeat</keyword>
<dbReference type="FunFam" id="2.130.10.10:FF:000178">
    <property type="entry name" value="WD repeat domain 3"/>
    <property type="match status" value="1"/>
</dbReference>
<dbReference type="GO" id="GO:0034388">
    <property type="term" value="C:Pwp2p-containing subcomplex of 90S preribosome"/>
    <property type="evidence" value="ECO:0007669"/>
    <property type="project" value="TreeGrafter"/>
</dbReference>